<dbReference type="AlphaFoldDB" id="A0A0E3K1V8"/>
<organism evidence="1 2">
    <name type="scientific">Clostridium scatologenes</name>
    <dbReference type="NCBI Taxonomy" id="1548"/>
    <lineage>
        <taxon>Bacteria</taxon>
        <taxon>Bacillati</taxon>
        <taxon>Bacillota</taxon>
        <taxon>Clostridia</taxon>
        <taxon>Eubacteriales</taxon>
        <taxon>Clostridiaceae</taxon>
        <taxon>Clostridium</taxon>
    </lineage>
</organism>
<proteinExistence type="predicted"/>
<keyword evidence="2" id="KW-1185">Reference proteome</keyword>
<dbReference type="RefSeq" id="WP_158407982.1">
    <property type="nucleotide sequence ID" value="NZ_CP009933.1"/>
</dbReference>
<evidence type="ECO:0000313" key="2">
    <source>
        <dbReference type="Proteomes" id="UP000033115"/>
    </source>
</evidence>
<sequence length="55" mass="6463">MNYSNIFLSIPDYVLVDKYSFSHSSELFSEDSGERVSSVLLYKNRDEAYIFEEDI</sequence>
<accession>A0A0E3K1V8</accession>
<name>A0A0E3K1V8_CLOSL</name>
<dbReference type="KEGG" id="csq:CSCA_3183"/>
<dbReference type="EMBL" id="CP009933">
    <property type="protein sequence ID" value="AKA70308.1"/>
    <property type="molecule type" value="Genomic_DNA"/>
</dbReference>
<gene>
    <name evidence="1" type="ORF">CSCA_3183</name>
</gene>
<dbReference type="Proteomes" id="UP000033115">
    <property type="component" value="Chromosome"/>
</dbReference>
<dbReference type="HOGENOM" id="CLU_3024103_0_0_9"/>
<protein>
    <submittedName>
        <fullName evidence="1">Uncharacterized protein</fullName>
    </submittedName>
</protein>
<evidence type="ECO:0000313" key="1">
    <source>
        <dbReference type="EMBL" id="AKA70308.1"/>
    </source>
</evidence>
<reference evidence="1 2" key="1">
    <citation type="journal article" date="2015" name="J. Biotechnol.">
        <title>Complete genome sequence of a malodorant-producing acetogen, Clostridium scatologenes ATCC 25775(T).</title>
        <authorList>
            <person name="Zhu Z."/>
            <person name="Guo T."/>
            <person name="Zheng H."/>
            <person name="Song T."/>
            <person name="Ouyang P."/>
            <person name="Xie J."/>
        </authorList>
    </citation>
    <scope>NUCLEOTIDE SEQUENCE [LARGE SCALE GENOMIC DNA]</scope>
    <source>
        <strain evidence="1 2">ATCC 25775</strain>
    </source>
</reference>
<dbReference type="STRING" id="1548.CSCA_3183"/>